<feature type="domain" description="DUF4143" evidence="2">
    <location>
        <begin position="213"/>
        <end position="354"/>
    </location>
</feature>
<keyword evidence="3" id="KW-0067">ATP-binding</keyword>
<sequence length="406" mass="47437">MVIRKNYLNKLILWKDQEIIKVITGIRRCGKSTLLKQFQDYLRDNGVMDEQIISINFEDLKFEDLLDYKSLYKYVESKILPNQKMYIFFDEIQKVSSFEKAVDSLYIKENLDVYITGSNAYMLSSDLSTLLSGRYVEISMLPLSFKEVYEEKGGDKEEGFNQYLKYGGFPYLMNIPLDDEQLNMYLEGIYNTVIVKDIEERANRKYIDPNKRKVTNIVLLKSIAKYLASAIGSIISVKNVTGYLTSTGRKVSSATVDDYMEALREAFIFYSVERFDISGKKILKTLNKWYIVDLALRDYMLPKKTYDLGFSLENTVYFELLRRGYRVFVGKTELSEIDFVTQKNNEIIYYQVTASMLDQATFEREMAPLKNIKDNYKKVVLTLDKFTQGNYEGIEVINVIDWLLKE</sequence>
<proteinExistence type="predicted"/>
<dbReference type="Pfam" id="PF13635">
    <property type="entry name" value="DUF4143"/>
    <property type="match status" value="1"/>
</dbReference>
<accession>A0A7X9RKE6</accession>
<dbReference type="InterPro" id="IPR025420">
    <property type="entry name" value="DUF4143"/>
</dbReference>
<dbReference type="SUPFAM" id="SSF52540">
    <property type="entry name" value="P-loop containing nucleoside triphosphate hydrolases"/>
    <property type="match status" value="1"/>
</dbReference>
<evidence type="ECO:0000313" key="4">
    <source>
        <dbReference type="Proteomes" id="UP000540014"/>
    </source>
</evidence>
<dbReference type="AlphaFoldDB" id="A0A7X9RKE6"/>
<feature type="domain" description="AAA" evidence="1">
    <location>
        <begin position="20"/>
        <end position="148"/>
    </location>
</feature>
<gene>
    <name evidence="3" type="ORF">HF861_11135</name>
</gene>
<name>A0A7X9RKE6_9FIRM</name>
<dbReference type="RefSeq" id="WP_168966672.1">
    <property type="nucleotide sequence ID" value="NZ_JABAFR010000038.1"/>
</dbReference>
<evidence type="ECO:0000259" key="2">
    <source>
        <dbReference type="Pfam" id="PF13635"/>
    </source>
</evidence>
<dbReference type="PANTHER" id="PTHR33295">
    <property type="entry name" value="ATPASE"/>
    <property type="match status" value="1"/>
</dbReference>
<dbReference type="InterPro" id="IPR027417">
    <property type="entry name" value="P-loop_NTPase"/>
</dbReference>
<protein>
    <submittedName>
        <fullName evidence="3">ATP-binding protein</fullName>
    </submittedName>
</protein>
<dbReference type="PANTHER" id="PTHR33295:SF20">
    <property type="entry name" value="ATPASE"/>
    <property type="match status" value="1"/>
</dbReference>
<reference evidence="3 4" key="1">
    <citation type="submission" date="2020-04" db="EMBL/GenBank/DDBJ databases">
        <authorList>
            <person name="Hitch T.C.A."/>
            <person name="Wylensek D."/>
            <person name="Clavel T."/>
        </authorList>
    </citation>
    <scope>NUCLEOTIDE SEQUENCE [LARGE SCALE GENOMIC DNA]</scope>
    <source>
        <strain evidence="3 4">BSM-383-APC-22F</strain>
    </source>
</reference>
<dbReference type="Pfam" id="PF13173">
    <property type="entry name" value="AAA_14"/>
    <property type="match status" value="1"/>
</dbReference>
<comment type="caution">
    <text evidence="3">The sequence shown here is derived from an EMBL/GenBank/DDBJ whole genome shotgun (WGS) entry which is preliminary data.</text>
</comment>
<evidence type="ECO:0000313" key="3">
    <source>
        <dbReference type="EMBL" id="NME45416.1"/>
    </source>
</evidence>
<dbReference type="GO" id="GO:0005524">
    <property type="term" value="F:ATP binding"/>
    <property type="evidence" value="ECO:0007669"/>
    <property type="project" value="UniProtKB-KW"/>
</dbReference>
<evidence type="ECO:0000259" key="1">
    <source>
        <dbReference type="Pfam" id="PF13173"/>
    </source>
</evidence>
<keyword evidence="3" id="KW-0547">Nucleotide-binding</keyword>
<dbReference type="EMBL" id="JABAFR010000038">
    <property type="protein sequence ID" value="NME45416.1"/>
    <property type="molecule type" value="Genomic_DNA"/>
</dbReference>
<dbReference type="InterPro" id="IPR041682">
    <property type="entry name" value="AAA_14"/>
</dbReference>
<dbReference type="Proteomes" id="UP000540014">
    <property type="component" value="Unassembled WGS sequence"/>
</dbReference>
<organism evidence="3 4">
    <name type="scientific">Faecalicoccus pleomorphus</name>
    <dbReference type="NCBI Taxonomy" id="1323"/>
    <lineage>
        <taxon>Bacteria</taxon>
        <taxon>Bacillati</taxon>
        <taxon>Bacillota</taxon>
        <taxon>Erysipelotrichia</taxon>
        <taxon>Erysipelotrichales</taxon>
        <taxon>Erysipelotrichaceae</taxon>
        <taxon>Faecalicoccus</taxon>
    </lineage>
</organism>
<dbReference type="Gene3D" id="3.40.50.300">
    <property type="entry name" value="P-loop containing nucleotide triphosphate hydrolases"/>
    <property type="match status" value="1"/>
</dbReference>